<evidence type="ECO:0000259" key="2">
    <source>
        <dbReference type="Pfam" id="PF04264"/>
    </source>
</evidence>
<evidence type="ECO:0000256" key="1">
    <source>
        <dbReference type="SAM" id="SignalP"/>
    </source>
</evidence>
<feature type="domain" description="Lipid/polyisoprenoid-binding YceI-like" evidence="2">
    <location>
        <begin position="67"/>
        <end position="194"/>
    </location>
</feature>
<name>A0A419S789_9SPHI</name>
<dbReference type="AlphaFoldDB" id="A0A419S789"/>
<dbReference type="Pfam" id="PF04264">
    <property type="entry name" value="YceI"/>
    <property type="match status" value="1"/>
</dbReference>
<evidence type="ECO:0000313" key="3">
    <source>
        <dbReference type="EMBL" id="RKD17026.1"/>
    </source>
</evidence>
<dbReference type="RefSeq" id="WP_120181217.1">
    <property type="nucleotide sequence ID" value="NZ_MBTA01000012.1"/>
</dbReference>
<comment type="caution">
    <text evidence="3">The sequence shown here is derived from an EMBL/GenBank/DDBJ whole genome shotgun (WGS) entry which is preliminary data.</text>
</comment>
<dbReference type="SUPFAM" id="SSF101874">
    <property type="entry name" value="YceI-like"/>
    <property type="match status" value="1"/>
</dbReference>
<gene>
    <name evidence="3" type="ORF">BCY91_02420</name>
</gene>
<keyword evidence="1" id="KW-0732">Signal</keyword>
<accession>A0A419S789</accession>
<feature type="signal peptide" evidence="1">
    <location>
        <begin position="1"/>
        <end position="19"/>
    </location>
</feature>
<evidence type="ECO:0000313" key="4">
    <source>
        <dbReference type="Proteomes" id="UP000283433"/>
    </source>
</evidence>
<dbReference type="InterPro" id="IPR036761">
    <property type="entry name" value="TTHA0802/YceI-like_sf"/>
</dbReference>
<protein>
    <recommendedName>
        <fullName evidence="2">Lipid/polyisoprenoid-binding YceI-like domain-containing protein</fullName>
    </recommendedName>
</protein>
<feature type="chain" id="PRO_5019095506" description="Lipid/polyisoprenoid-binding YceI-like domain-containing protein" evidence="1">
    <location>
        <begin position="20"/>
        <end position="199"/>
    </location>
</feature>
<dbReference type="InterPro" id="IPR007372">
    <property type="entry name" value="Lipid/polyisoprenoid-bd_YceI"/>
</dbReference>
<dbReference type="Proteomes" id="UP000283433">
    <property type="component" value="Unassembled WGS sequence"/>
</dbReference>
<reference evidence="3 4" key="1">
    <citation type="submission" date="2016-07" db="EMBL/GenBank/DDBJ databases">
        <title>Genome of Pelobium manganitolerans.</title>
        <authorList>
            <person name="Wu S."/>
            <person name="Wang G."/>
        </authorList>
    </citation>
    <scope>NUCLEOTIDE SEQUENCE [LARGE SCALE GENOMIC DNA]</scope>
    <source>
        <strain evidence="3 4">YS-25</strain>
    </source>
</reference>
<keyword evidence="4" id="KW-1185">Reference proteome</keyword>
<proteinExistence type="predicted"/>
<dbReference type="EMBL" id="MBTA01000012">
    <property type="protein sequence ID" value="RKD17026.1"/>
    <property type="molecule type" value="Genomic_DNA"/>
</dbReference>
<sequence length="199" mass="22376">MSKKLALTLLCFITYFAFGFQNPKSSKWVISKNCSLKVAGSTNINKFNCDITNYYKPDTLNIYQSSGNHPVKISGKMELEISQFDCHNPVMTADLRKTLKAKTYPTLTINFVSLDRYPNFKNANGELKGKVNIALAGVNKAFDVNYRYNKTAADAIALVGTQRVNFSDFKIIPPRKLGGMIETNDELDIQFVLQLKIIN</sequence>
<dbReference type="Gene3D" id="2.40.128.110">
    <property type="entry name" value="Lipid/polyisoprenoid-binding, YceI-like"/>
    <property type="match status" value="1"/>
</dbReference>
<organism evidence="3 4">
    <name type="scientific">Pelobium manganitolerans</name>
    <dbReference type="NCBI Taxonomy" id="1842495"/>
    <lineage>
        <taxon>Bacteria</taxon>
        <taxon>Pseudomonadati</taxon>
        <taxon>Bacteroidota</taxon>
        <taxon>Sphingobacteriia</taxon>
        <taxon>Sphingobacteriales</taxon>
        <taxon>Sphingobacteriaceae</taxon>
        <taxon>Pelobium</taxon>
    </lineage>
</organism>
<dbReference type="OrthoDB" id="9794147at2"/>